<feature type="transmembrane region" description="Helical" evidence="16">
    <location>
        <begin position="1192"/>
        <end position="1214"/>
    </location>
</feature>
<dbReference type="FunFam" id="3.30.40.10:FF:000287">
    <property type="entry name" value="RING finger membrane protein"/>
    <property type="match status" value="1"/>
</dbReference>
<dbReference type="PROSITE" id="PS50089">
    <property type="entry name" value="ZF_RING_2"/>
    <property type="match status" value="1"/>
</dbReference>
<keyword evidence="12 16" id="KW-0472">Membrane</keyword>
<feature type="transmembrane region" description="Helical" evidence="16">
    <location>
        <begin position="1420"/>
        <end position="1441"/>
    </location>
</feature>
<keyword evidence="10" id="KW-0862">Zinc</keyword>
<dbReference type="InterPro" id="IPR001841">
    <property type="entry name" value="Znf_RING"/>
</dbReference>
<feature type="domain" description="RING-CH-type" evidence="18">
    <location>
        <begin position="7"/>
        <end position="68"/>
    </location>
</feature>
<proteinExistence type="predicted"/>
<organism evidence="19 20">
    <name type="scientific">Peltaster fructicola</name>
    <dbReference type="NCBI Taxonomy" id="286661"/>
    <lineage>
        <taxon>Eukaryota</taxon>
        <taxon>Fungi</taxon>
        <taxon>Dikarya</taxon>
        <taxon>Ascomycota</taxon>
        <taxon>Pezizomycotina</taxon>
        <taxon>Dothideomycetes</taxon>
        <taxon>Dothideomycetes incertae sedis</taxon>
        <taxon>Peltaster</taxon>
    </lineage>
</organism>
<dbReference type="GO" id="GO:0061630">
    <property type="term" value="F:ubiquitin protein ligase activity"/>
    <property type="evidence" value="ECO:0007669"/>
    <property type="project" value="UniProtKB-EC"/>
</dbReference>
<evidence type="ECO:0000256" key="2">
    <source>
        <dbReference type="ARBA" id="ARBA00004141"/>
    </source>
</evidence>
<keyword evidence="6 16" id="KW-0812">Transmembrane</keyword>
<evidence type="ECO:0000256" key="13">
    <source>
        <dbReference type="PROSITE-ProRule" id="PRU00175"/>
    </source>
</evidence>
<dbReference type="CDD" id="cd16702">
    <property type="entry name" value="RING_CH-C4HC3_MARCH6"/>
    <property type="match status" value="1"/>
</dbReference>
<evidence type="ECO:0000256" key="11">
    <source>
        <dbReference type="ARBA" id="ARBA00022989"/>
    </source>
</evidence>
<dbReference type="EC" id="2.3.2.27" evidence="4"/>
<dbReference type="SMART" id="SM00744">
    <property type="entry name" value="RINGv"/>
    <property type="match status" value="1"/>
</dbReference>
<feature type="region of interest" description="Disordered" evidence="15">
    <location>
        <begin position="319"/>
        <end position="350"/>
    </location>
</feature>
<feature type="transmembrane region" description="Helical" evidence="16">
    <location>
        <begin position="1461"/>
        <end position="1483"/>
    </location>
</feature>
<feature type="region of interest" description="Disordered" evidence="15">
    <location>
        <begin position="468"/>
        <end position="487"/>
    </location>
</feature>
<dbReference type="GO" id="GO:0005789">
    <property type="term" value="C:endoplasmic reticulum membrane"/>
    <property type="evidence" value="ECO:0007669"/>
    <property type="project" value="TreeGrafter"/>
</dbReference>
<evidence type="ECO:0000256" key="4">
    <source>
        <dbReference type="ARBA" id="ARBA00012483"/>
    </source>
</evidence>
<dbReference type="InterPro" id="IPR011016">
    <property type="entry name" value="Znf_RING-CH"/>
</dbReference>
<comment type="subcellular location">
    <subcellularLocation>
        <location evidence="2">Membrane</location>
        <topology evidence="2">Multi-pass membrane protein</topology>
    </subcellularLocation>
</comment>
<dbReference type="GO" id="GO:0008270">
    <property type="term" value="F:zinc ion binding"/>
    <property type="evidence" value="ECO:0007669"/>
    <property type="project" value="UniProtKB-KW"/>
</dbReference>
<feature type="compositionally biased region" description="Basic and acidic residues" evidence="15">
    <location>
        <begin position="335"/>
        <end position="348"/>
    </location>
</feature>
<dbReference type="OrthoDB" id="1108038at2759"/>
<reference evidence="19 20" key="1">
    <citation type="journal article" date="2016" name="Sci. Rep.">
        <title>Peltaster fructicola genome reveals evolution from an invasive phytopathogen to an ectophytic parasite.</title>
        <authorList>
            <person name="Xu C."/>
            <person name="Chen H."/>
            <person name="Gleason M.L."/>
            <person name="Xu J.R."/>
            <person name="Liu H."/>
            <person name="Zhang R."/>
            <person name="Sun G."/>
        </authorList>
    </citation>
    <scope>NUCLEOTIDE SEQUENCE [LARGE SCALE GENOMIC DNA]</scope>
    <source>
        <strain evidence="19 20">LNHT1506</strain>
    </source>
</reference>
<feature type="transmembrane region" description="Helical" evidence="16">
    <location>
        <begin position="644"/>
        <end position="662"/>
    </location>
</feature>
<accession>A0A6H0XII1</accession>
<evidence type="ECO:0000256" key="16">
    <source>
        <dbReference type="SAM" id="Phobius"/>
    </source>
</evidence>
<evidence type="ECO:0000256" key="8">
    <source>
        <dbReference type="ARBA" id="ARBA00022771"/>
    </source>
</evidence>
<keyword evidence="14" id="KW-0175">Coiled coil</keyword>
<evidence type="ECO:0000256" key="14">
    <source>
        <dbReference type="SAM" id="Coils"/>
    </source>
</evidence>
<feature type="domain" description="RING-type" evidence="17">
    <location>
        <begin position="15"/>
        <end position="62"/>
    </location>
</feature>
<evidence type="ECO:0000313" key="20">
    <source>
        <dbReference type="Proteomes" id="UP000503462"/>
    </source>
</evidence>
<feature type="transmembrane region" description="Helical" evidence="16">
    <location>
        <begin position="610"/>
        <end position="632"/>
    </location>
</feature>
<sequence length="1528" mass="169348">MDEPITAIPGEVATCRICRSEATLEEPLFHPCRCSGSIRNVHQECLVEWLSHSQKKHCELCKTPFRFTKLYDAEMPAVLPWGVFFRQALIHVINGTLRVTRALLVVTIWMVILPWIIRWAWRWMFWFADAGWARDTYLRELRRTAGPIVANLTTGANATWNSRAVTDSLQAAVATENGTTPQAIYDYAVKLLVSVGIETFANTTHFSAPHPWNQSDASIFSSLTYISALTPYPHINRVLLDIFEGQLITCTVIIAFILVFLIREWVVQQQPIVNLNQLREQREQAEIARRRLELLEQARRTLEELEASTAAMHDYLDIDTDAHPSEPNAESANGELRRRPRMPDRDASSRAIRVQRLIEEADAILGPPPDEADAPPETAFLDITSLQPPFSELPITNAGPDARLNIAQRRNGRATAVPAPKTPLISNEELQSRLTAITSEDDPNDMEGAQVTEEPVSADAAPIDIEEVPEEMPEVVPDETEQPALSPTDLDVEFDDQAERQPEELLRQSMSERLLDWFWGDIRPGTAPESPGTADEQVLPADDHANEAPFVPVVNGVAQPNHAAHGHDPEVLAAAEQAGLNADAVDDAEDIEGILELIGLQGPLAGLLQTSLFCLLLVVCTAAGAVVAPYVWGKAVLLVIDQPWVLPIAILRIISSIGSFLIDVSIILGSWALAIGAISTEALLGVLRTFSASTYLDARLVTRVSTSALAEARASGGRLYGMFAGSDGLAPLDVNTAFLHASVISHAALEHLKAEAATVVGVFTGLVSKLFDVVLFGKFQEVWQETIALARTIPGLPQEIGSIAKPYLDTASNIFTGLRAGNISLPSTSIAEVFDPALAYWSSTDRTLSVAAGYAALACLAAIYVAADTDITRDWQKSEKAVRDSLRQAGGVFKVILIISIEMLVFPFYCGMLLDLAFLPLFAAASITSRITFAASAPYVFCFVHWFIGTCYMFHFALFVGMCRKILRKGVLWFIRDPDDPTFHPVRDVLERNVMTQLRKIAFSALVYGALVILCLGGVIWGIGKMFSGIFPIYWTATEPTVEFPFDLLLYNFVTPMVIRLLTPSNVIHGMYAWWLRKCARMLRLSHFLFDDRRADEEGQSKNKAWSALVRFLEVPVTESPKVTEIVPHSEPGFQKDGQYVLTPCNDQYRPPKAGEAFLYVDDDDVYIADKDGKRNESFAKVYIPPFFKMRVTLFMVCLWIFSAFAGLCVTLLPLILGRQMLSLAIPGVKPNDIYAYSAGAYILGLLLHLVHTRQWIAREVRSRLARASIASLLGESQSLVHWATPYVYYHSIVHITVPMLIGLILETHLLIPLHTYFAMNAAGEFKLAKFLVNTMGLLAPSSSQIHDSVGDLASASSVDTLFVTQHTVHMVQDFALGILIMRMLVRMILSDRNSRASQAFWRIVPNGPSRPDLGLFSRIVVLPVIVLGVLTLFGPFFLASMVDTTLHLLQFDLNSDHSTLLYRFSYPATSACIMATLLLRALGKATSRWRFRIRDEVYLVGERLHNFGEKKPPVGSRSIMRRVSPAL</sequence>
<feature type="region of interest" description="Disordered" evidence="15">
    <location>
        <begin position="439"/>
        <end position="462"/>
    </location>
</feature>
<keyword evidence="5" id="KW-0808">Transferase</keyword>
<evidence type="ECO:0000256" key="15">
    <source>
        <dbReference type="SAM" id="MobiDB-lite"/>
    </source>
</evidence>
<dbReference type="PANTHER" id="PTHR13145:SF0">
    <property type="entry name" value="E3 UBIQUITIN-PROTEIN LIGASE MARCHF6"/>
    <property type="match status" value="1"/>
</dbReference>
<feature type="transmembrane region" description="Helical" evidence="16">
    <location>
        <begin position="1001"/>
        <end position="1023"/>
    </location>
</feature>
<evidence type="ECO:0000256" key="5">
    <source>
        <dbReference type="ARBA" id="ARBA00022679"/>
    </source>
</evidence>
<dbReference type="InterPro" id="IPR056521">
    <property type="entry name" value="MARCHF6-like_C"/>
</dbReference>
<dbReference type="InterPro" id="IPR013083">
    <property type="entry name" value="Znf_RING/FYVE/PHD"/>
</dbReference>
<feature type="coiled-coil region" evidence="14">
    <location>
        <begin position="275"/>
        <end position="308"/>
    </location>
</feature>
<dbReference type="Proteomes" id="UP000503462">
    <property type="component" value="Chromosome 1"/>
</dbReference>
<keyword evidence="11 16" id="KW-1133">Transmembrane helix</keyword>
<comment type="catalytic activity">
    <reaction evidence="1">
        <text>S-ubiquitinyl-[E2 ubiquitin-conjugating enzyme]-L-cysteine + [acceptor protein]-L-lysine = [E2 ubiquitin-conjugating enzyme]-L-cysteine + N(6)-ubiquitinyl-[acceptor protein]-L-lysine.</text>
        <dbReference type="EC" id="2.3.2.27"/>
    </reaction>
</comment>
<dbReference type="EMBL" id="CP051139">
    <property type="protein sequence ID" value="QIW94532.1"/>
    <property type="molecule type" value="Genomic_DNA"/>
</dbReference>
<dbReference type="Pfam" id="PF12906">
    <property type="entry name" value="RINGv"/>
    <property type="match status" value="1"/>
</dbReference>
<feature type="transmembrane region" description="Helical" evidence="16">
    <location>
        <begin position="1234"/>
        <end position="1252"/>
    </location>
</feature>
<comment type="pathway">
    <text evidence="3">Protein modification; protein ubiquitination.</text>
</comment>
<feature type="transmembrane region" description="Helical" evidence="16">
    <location>
        <begin position="102"/>
        <end position="121"/>
    </location>
</feature>
<evidence type="ECO:0000256" key="9">
    <source>
        <dbReference type="ARBA" id="ARBA00022786"/>
    </source>
</evidence>
<evidence type="ECO:0000256" key="3">
    <source>
        <dbReference type="ARBA" id="ARBA00004906"/>
    </source>
</evidence>
<feature type="transmembrane region" description="Helical" evidence="16">
    <location>
        <begin position="247"/>
        <end position="266"/>
    </location>
</feature>
<name>A0A6H0XII1_9PEZI</name>
<feature type="transmembrane region" description="Helical" evidence="16">
    <location>
        <begin position="943"/>
        <end position="963"/>
    </location>
</feature>
<evidence type="ECO:0000313" key="19">
    <source>
        <dbReference type="EMBL" id="QIW94532.1"/>
    </source>
</evidence>
<gene>
    <name evidence="19" type="ORF">AMS68_000050</name>
</gene>
<evidence type="ECO:0000259" key="17">
    <source>
        <dbReference type="PROSITE" id="PS50089"/>
    </source>
</evidence>
<evidence type="ECO:0000256" key="6">
    <source>
        <dbReference type="ARBA" id="ARBA00022692"/>
    </source>
</evidence>
<keyword evidence="7" id="KW-0479">Metal-binding</keyword>
<dbReference type="PANTHER" id="PTHR13145">
    <property type="entry name" value="SSM4 PROTEIN"/>
    <property type="match status" value="1"/>
</dbReference>
<keyword evidence="9" id="KW-0833">Ubl conjugation pathway</keyword>
<evidence type="ECO:0000256" key="1">
    <source>
        <dbReference type="ARBA" id="ARBA00000900"/>
    </source>
</evidence>
<feature type="compositionally biased region" description="Acidic residues" evidence="15">
    <location>
        <begin position="468"/>
        <end position="481"/>
    </location>
</feature>
<dbReference type="SUPFAM" id="SSF57850">
    <property type="entry name" value="RING/U-box"/>
    <property type="match status" value="1"/>
</dbReference>
<dbReference type="PROSITE" id="PS51292">
    <property type="entry name" value="ZF_RING_CH"/>
    <property type="match status" value="1"/>
</dbReference>
<evidence type="ECO:0000259" key="18">
    <source>
        <dbReference type="PROSITE" id="PS51292"/>
    </source>
</evidence>
<evidence type="ECO:0000256" key="12">
    <source>
        <dbReference type="ARBA" id="ARBA00023136"/>
    </source>
</evidence>
<protein>
    <recommendedName>
        <fullName evidence="4">RING-type E3 ubiquitin transferase</fullName>
        <ecNumber evidence="4">2.3.2.27</ecNumber>
    </recommendedName>
</protein>
<feature type="transmembrane region" description="Helical" evidence="16">
    <location>
        <begin position="1057"/>
        <end position="1076"/>
    </location>
</feature>
<dbReference type="GO" id="GO:0036503">
    <property type="term" value="P:ERAD pathway"/>
    <property type="evidence" value="ECO:0007669"/>
    <property type="project" value="TreeGrafter"/>
</dbReference>
<dbReference type="Gene3D" id="3.30.40.10">
    <property type="entry name" value="Zinc/RING finger domain, C3HC4 (zinc finger)"/>
    <property type="match status" value="1"/>
</dbReference>
<keyword evidence="8 13" id="KW-0863">Zinc-finger</keyword>
<evidence type="ECO:0000256" key="10">
    <source>
        <dbReference type="ARBA" id="ARBA00022833"/>
    </source>
</evidence>
<evidence type="ECO:0000256" key="7">
    <source>
        <dbReference type="ARBA" id="ARBA00022723"/>
    </source>
</evidence>
<feature type="transmembrane region" description="Helical" evidence="16">
    <location>
        <begin position="887"/>
        <end position="909"/>
    </location>
</feature>
<keyword evidence="20" id="KW-1185">Reference proteome</keyword>
<dbReference type="Pfam" id="PF23113">
    <property type="entry name" value="MARCHF6_C"/>
    <property type="match status" value="1"/>
</dbReference>